<keyword evidence="2" id="KW-1185">Reference proteome</keyword>
<reference evidence="1 2" key="1">
    <citation type="journal article" date="2019" name="Int. J. Syst. Evol. Microbiol.">
        <title>The Global Catalogue of Microorganisms (GCM) 10K type strain sequencing project: providing services to taxonomists for standard genome sequencing and annotation.</title>
        <authorList>
            <consortium name="The Broad Institute Genomics Platform"/>
            <consortium name="The Broad Institute Genome Sequencing Center for Infectious Disease"/>
            <person name="Wu L."/>
            <person name="Ma J."/>
        </authorList>
    </citation>
    <scope>NUCLEOTIDE SEQUENCE [LARGE SCALE GENOMIC DNA]</scope>
    <source>
        <strain evidence="1 2">WLHS5</strain>
    </source>
</reference>
<name>A0ABD5PK40_9EURY</name>
<sequence length="285" mass="34142">MSEERTEPTPVERRIYQTLLHLYQEPVTDEDLDAATRINGPDDFDAIEYENMIPSVKAMNLDHGRYMALKFLWWRFKEENGYYNPWHFQFLVESLEHNILENVGISYPKKLNDQYKSDPQFMQEIGEVPRLGYSTNQYAILRACGFIEHYLRDNVDVKRHLRNYDDDKVTFARLINWATKEDRLRGDTRMLLHFVREVRNNAAHNMWLERNYSLDILTHARECAVYVIDDILRELSNEGGQLEEELPTGDRSQELIRHIESEFLWWFDESKHSWVTEFQTDEPDE</sequence>
<dbReference type="RefSeq" id="WP_250138944.1">
    <property type="nucleotide sequence ID" value="NZ_JALIQP010000001.1"/>
</dbReference>
<evidence type="ECO:0000313" key="2">
    <source>
        <dbReference type="Proteomes" id="UP001595898"/>
    </source>
</evidence>
<gene>
    <name evidence="1" type="ORF">ACFO5R_02430</name>
</gene>
<dbReference type="Proteomes" id="UP001595898">
    <property type="component" value="Unassembled WGS sequence"/>
</dbReference>
<proteinExistence type="predicted"/>
<dbReference type="AlphaFoldDB" id="A0ABD5PK40"/>
<evidence type="ECO:0008006" key="3">
    <source>
        <dbReference type="Google" id="ProtNLM"/>
    </source>
</evidence>
<evidence type="ECO:0000313" key="1">
    <source>
        <dbReference type="EMBL" id="MFC4540783.1"/>
    </source>
</evidence>
<dbReference type="EMBL" id="JBHSFA010000002">
    <property type="protein sequence ID" value="MFC4540783.1"/>
    <property type="molecule type" value="Genomic_DNA"/>
</dbReference>
<organism evidence="1 2">
    <name type="scientific">Halosolutus amylolyticus</name>
    <dbReference type="NCBI Taxonomy" id="2932267"/>
    <lineage>
        <taxon>Archaea</taxon>
        <taxon>Methanobacteriati</taxon>
        <taxon>Methanobacteriota</taxon>
        <taxon>Stenosarchaea group</taxon>
        <taxon>Halobacteria</taxon>
        <taxon>Halobacteriales</taxon>
        <taxon>Natrialbaceae</taxon>
        <taxon>Halosolutus</taxon>
    </lineage>
</organism>
<protein>
    <recommendedName>
        <fullName evidence="3">DUF4145 domain-containing protein</fullName>
    </recommendedName>
</protein>
<comment type="caution">
    <text evidence="1">The sequence shown here is derived from an EMBL/GenBank/DDBJ whole genome shotgun (WGS) entry which is preliminary data.</text>
</comment>
<accession>A0ABD5PK40</accession>